<accession>A0AAV6YDD6</accession>
<protein>
    <recommendedName>
        <fullName evidence="1">Peptide chain release factor domain-containing protein</fullName>
    </recommendedName>
</protein>
<comment type="caution">
    <text evidence="2">The sequence shown here is derived from an EMBL/GenBank/DDBJ whole genome shotgun (WGS) entry which is preliminary data.</text>
</comment>
<dbReference type="SMART" id="SM00937">
    <property type="entry name" value="PCRF"/>
    <property type="match status" value="1"/>
</dbReference>
<dbReference type="Proteomes" id="UP000824782">
    <property type="component" value="Unassembled WGS sequence"/>
</dbReference>
<sequence>MCSHYFAVSVAQMAWLLISKEDADNCNLILEVKAGVGGQEAMLFTAEIFDMYQRYASYKSWSFDILEYFRSDLGGVRHATASVGGFNAYKQLKYEGGVHRVQRVPKTEKQGRIHTSTMTVAILPQPRE</sequence>
<feature type="domain" description="Peptide chain release factor" evidence="1">
    <location>
        <begin position="3"/>
        <end position="95"/>
    </location>
</feature>
<proteinExistence type="predicted"/>
<feature type="non-terminal residue" evidence="2">
    <location>
        <position position="128"/>
    </location>
</feature>
<gene>
    <name evidence="2" type="ORF">GDO81_030251</name>
</gene>
<dbReference type="PANTHER" id="PTHR43804">
    <property type="entry name" value="LD18447P"/>
    <property type="match status" value="1"/>
</dbReference>
<dbReference type="PANTHER" id="PTHR43804:SF3">
    <property type="entry name" value="PEPTIDE CHAIN RELEASE FACTOR 1-LIKE, MITOCHONDRIAL"/>
    <property type="match status" value="1"/>
</dbReference>
<evidence type="ECO:0000313" key="2">
    <source>
        <dbReference type="EMBL" id="KAG8534806.1"/>
    </source>
</evidence>
<dbReference type="GO" id="GO:0070126">
    <property type="term" value="P:mitochondrial translational termination"/>
    <property type="evidence" value="ECO:0007669"/>
    <property type="project" value="TreeGrafter"/>
</dbReference>
<dbReference type="Gene3D" id="3.30.70.1660">
    <property type="match status" value="1"/>
</dbReference>
<dbReference type="InterPro" id="IPR005139">
    <property type="entry name" value="PCRF"/>
</dbReference>
<name>A0AAV6YDD6_ENGPU</name>
<organism evidence="2 3">
    <name type="scientific">Engystomops pustulosus</name>
    <name type="common">Tungara frog</name>
    <name type="synonym">Physalaemus pustulosus</name>
    <dbReference type="NCBI Taxonomy" id="76066"/>
    <lineage>
        <taxon>Eukaryota</taxon>
        <taxon>Metazoa</taxon>
        <taxon>Chordata</taxon>
        <taxon>Craniata</taxon>
        <taxon>Vertebrata</taxon>
        <taxon>Euteleostomi</taxon>
        <taxon>Amphibia</taxon>
        <taxon>Batrachia</taxon>
        <taxon>Anura</taxon>
        <taxon>Neobatrachia</taxon>
        <taxon>Hyloidea</taxon>
        <taxon>Leptodactylidae</taxon>
        <taxon>Leiuperinae</taxon>
        <taxon>Engystomops</taxon>
    </lineage>
</organism>
<dbReference type="AlphaFoldDB" id="A0AAV6YDD6"/>
<evidence type="ECO:0000313" key="3">
    <source>
        <dbReference type="Proteomes" id="UP000824782"/>
    </source>
</evidence>
<dbReference type="InterPro" id="IPR050057">
    <property type="entry name" value="Prokaryotic/Mito_RF"/>
</dbReference>
<dbReference type="InterPro" id="IPR045853">
    <property type="entry name" value="Pep_chain_release_fac_I_sf"/>
</dbReference>
<dbReference type="SUPFAM" id="SSF75620">
    <property type="entry name" value="Release factor"/>
    <property type="match status" value="1"/>
</dbReference>
<keyword evidence="3" id="KW-1185">Reference proteome</keyword>
<dbReference type="EMBL" id="WNYA01090161">
    <property type="protein sequence ID" value="KAG8534806.1"/>
    <property type="molecule type" value="Genomic_DNA"/>
</dbReference>
<dbReference type="GO" id="GO:0005739">
    <property type="term" value="C:mitochondrion"/>
    <property type="evidence" value="ECO:0007669"/>
    <property type="project" value="TreeGrafter"/>
</dbReference>
<evidence type="ECO:0000259" key="1">
    <source>
        <dbReference type="SMART" id="SM00937"/>
    </source>
</evidence>
<reference evidence="2" key="1">
    <citation type="thesis" date="2020" institute="ProQuest LLC" country="789 East Eisenhower Parkway, Ann Arbor, MI, USA">
        <title>Comparative Genomics and Chromosome Evolution.</title>
        <authorList>
            <person name="Mudd A.B."/>
        </authorList>
    </citation>
    <scope>NUCLEOTIDE SEQUENCE</scope>
    <source>
        <strain evidence="2">237g6f4</strain>
        <tissue evidence="2">Blood</tissue>
    </source>
</reference>
<dbReference type="FunFam" id="3.30.70.1660:FF:000011">
    <property type="entry name" value="Peptide chain release factor 1-like, mitochondrial"/>
    <property type="match status" value="1"/>
</dbReference>
<dbReference type="Pfam" id="PF03462">
    <property type="entry name" value="PCRF"/>
    <property type="match status" value="1"/>
</dbReference>